<organism evidence="1 2">
    <name type="scientific">Hoylesella pleuritidis F0068</name>
    <dbReference type="NCBI Taxonomy" id="1081904"/>
    <lineage>
        <taxon>Bacteria</taxon>
        <taxon>Pseudomonadati</taxon>
        <taxon>Bacteroidota</taxon>
        <taxon>Bacteroidia</taxon>
        <taxon>Bacteroidales</taxon>
        <taxon>Prevotellaceae</taxon>
        <taxon>Hoylesella</taxon>
    </lineage>
</organism>
<dbReference type="EMBL" id="AWET01000032">
    <property type="protein sequence ID" value="ERK00986.1"/>
    <property type="molecule type" value="Genomic_DNA"/>
</dbReference>
<dbReference type="PATRIC" id="fig|1081904.3.peg.1386"/>
<name>U2L9G2_9BACT</name>
<proteinExistence type="predicted"/>
<accession>U2L9G2</accession>
<keyword evidence="2" id="KW-1185">Reference proteome</keyword>
<evidence type="ECO:0000313" key="2">
    <source>
        <dbReference type="Proteomes" id="UP000016600"/>
    </source>
</evidence>
<dbReference type="Proteomes" id="UP000016600">
    <property type="component" value="Unassembled WGS sequence"/>
</dbReference>
<reference evidence="1 2" key="1">
    <citation type="submission" date="2013-08" db="EMBL/GenBank/DDBJ databases">
        <authorList>
            <person name="Durkin A.S."/>
            <person name="Haft D.R."/>
            <person name="McCorrison J."/>
            <person name="Torralba M."/>
            <person name="Gillis M."/>
            <person name="Haft D.H."/>
            <person name="Methe B."/>
            <person name="Sutton G."/>
            <person name="Nelson K.E."/>
        </authorList>
    </citation>
    <scope>NUCLEOTIDE SEQUENCE [LARGE SCALE GENOMIC DNA]</scope>
    <source>
        <strain evidence="1 2">F0068</strain>
    </source>
</reference>
<sequence length="69" mass="8268">MYEVLSCVLRELFFTYRVVGHSQSFVLFHLSFRGFKLLFFRILSFEFACKSTAKDRKIERKVHLTEINS</sequence>
<evidence type="ECO:0000313" key="1">
    <source>
        <dbReference type="EMBL" id="ERK00986.1"/>
    </source>
</evidence>
<dbReference type="AlphaFoldDB" id="U2L9G2"/>
<comment type="caution">
    <text evidence="1">The sequence shown here is derived from an EMBL/GenBank/DDBJ whole genome shotgun (WGS) entry which is preliminary data.</text>
</comment>
<protein>
    <submittedName>
        <fullName evidence="1">Uncharacterized protein</fullName>
    </submittedName>
</protein>
<gene>
    <name evidence="1" type="ORF">HMPREF1218_0936</name>
</gene>